<protein>
    <recommendedName>
        <fullName evidence="3">F-box domain-containing protein</fullName>
    </recommendedName>
</protein>
<keyword evidence="2" id="KW-1185">Reference proteome</keyword>
<reference evidence="1" key="2">
    <citation type="submission" date="2023-05" db="EMBL/GenBank/DDBJ databases">
        <authorList>
            <consortium name="Lawrence Berkeley National Laboratory"/>
            <person name="Steindorff A."/>
            <person name="Hensen N."/>
            <person name="Bonometti L."/>
            <person name="Westerberg I."/>
            <person name="Brannstrom I.O."/>
            <person name="Guillou S."/>
            <person name="Cros-Aarteil S."/>
            <person name="Calhoun S."/>
            <person name="Haridas S."/>
            <person name="Kuo A."/>
            <person name="Mondo S."/>
            <person name="Pangilinan J."/>
            <person name="Riley R."/>
            <person name="Labutti K."/>
            <person name="Andreopoulos B."/>
            <person name="Lipzen A."/>
            <person name="Chen C."/>
            <person name="Yanf M."/>
            <person name="Daum C."/>
            <person name="Ng V."/>
            <person name="Clum A."/>
            <person name="Ohm R."/>
            <person name="Martin F."/>
            <person name="Silar P."/>
            <person name="Natvig D."/>
            <person name="Lalanne C."/>
            <person name="Gautier V."/>
            <person name="Ament-Velasquez S.L."/>
            <person name="Kruys A."/>
            <person name="Hutchinson M.I."/>
            <person name="Powell A.J."/>
            <person name="Barry K."/>
            <person name="Miller A.N."/>
            <person name="Grigoriev I.V."/>
            <person name="Debuchy R."/>
            <person name="Gladieux P."/>
            <person name="Thoren M.H."/>
            <person name="Johannesson H."/>
        </authorList>
    </citation>
    <scope>NUCLEOTIDE SEQUENCE</scope>
    <source>
        <strain evidence="1">PSN309</strain>
    </source>
</reference>
<organism evidence="1 2">
    <name type="scientific">Podospora australis</name>
    <dbReference type="NCBI Taxonomy" id="1536484"/>
    <lineage>
        <taxon>Eukaryota</taxon>
        <taxon>Fungi</taxon>
        <taxon>Dikarya</taxon>
        <taxon>Ascomycota</taxon>
        <taxon>Pezizomycotina</taxon>
        <taxon>Sordariomycetes</taxon>
        <taxon>Sordariomycetidae</taxon>
        <taxon>Sordariales</taxon>
        <taxon>Podosporaceae</taxon>
        <taxon>Podospora</taxon>
    </lineage>
</organism>
<evidence type="ECO:0000313" key="2">
    <source>
        <dbReference type="Proteomes" id="UP001302126"/>
    </source>
</evidence>
<dbReference type="AlphaFoldDB" id="A0AAN6WX20"/>
<accession>A0AAN6WX20</accession>
<gene>
    <name evidence="1" type="ORF">QBC35DRAFT_166297</name>
</gene>
<sequence>MTNNKEAKQLQLPQAPRRPDWGWGRLPAELRIKIFDLMLLDRPSCSSYVSVCSEWQPIFEQATFAYLTVDQNRMAEFRRIMSLQQRQQAVKHLWFCIEIQDRDDSRVDCWKSMSHANVVIIEEAIRDLFNILKTWKTPHGNITLHPVAYAPQDRFKRLSGPPPIQGLPYIGIVDLSKDFLVSLPEVPAVGGLVLCIYAPYVWKTATIQGLVNRFPKLREVHQELDNSTE</sequence>
<evidence type="ECO:0008006" key="3">
    <source>
        <dbReference type="Google" id="ProtNLM"/>
    </source>
</evidence>
<reference evidence="1" key="1">
    <citation type="journal article" date="2023" name="Mol. Phylogenet. Evol.">
        <title>Genome-scale phylogeny and comparative genomics of the fungal order Sordariales.</title>
        <authorList>
            <person name="Hensen N."/>
            <person name="Bonometti L."/>
            <person name="Westerberg I."/>
            <person name="Brannstrom I.O."/>
            <person name="Guillou S."/>
            <person name="Cros-Aarteil S."/>
            <person name="Calhoun S."/>
            <person name="Haridas S."/>
            <person name="Kuo A."/>
            <person name="Mondo S."/>
            <person name="Pangilinan J."/>
            <person name="Riley R."/>
            <person name="LaButti K."/>
            <person name="Andreopoulos B."/>
            <person name="Lipzen A."/>
            <person name="Chen C."/>
            <person name="Yan M."/>
            <person name="Daum C."/>
            <person name="Ng V."/>
            <person name="Clum A."/>
            <person name="Steindorff A."/>
            <person name="Ohm R.A."/>
            <person name="Martin F."/>
            <person name="Silar P."/>
            <person name="Natvig D.O."/>
            <person name="Lalanne C."/>
            <person name="Gautier V."/>
            <person name="Ament-Velasquez S.L."/>
            <person name="Kruys A."/>
            <person name="Hutchinson M.I."/>
            <person name="Powell A.J."/>
            <person name="Barry K."/>
            <person name="Miller A.N."/>
            <person name="Grigoriev I.V."/>
            <person name="Debuchy R."/>
            <person name="Gladieux P."/>
            <person name="Hiltunen Thoren M."/>
            <person name="Johannesson H."/>
        </authorList>
    </citation>
    <scope>NUCLEOTIDE SEQUENCE</scope>
    <source>
        <strain evidence="1">PSN309</strain>
    </source>
</reference>
<dbReference type="EMBL" id="MU864379">
    <property type="protein sequence ID" value="KAK4189091.1"/>
    <property type="molecule type" value="Genomic_DNA"/>
</dbReference>
<evidence type="ECO:0000313" key="1">
    <source>
        <dbReference type="EMBL" id="KAK4189091.1"/>
    </source>
</evidence>
<proteinExistence type="predicted"/>
<comment type="caution">
    <text evidence="1">The sequence shown here is derived from an EMBL/GenBank/DDBJ whole genome shotgun (WGS) entry which is preliminary data.</text>
</comment>
<name>A0AAN6WX20_9PEZI</name>
<dbReference type="Proteomes" id="UP001302126">
    <property type="component" value="Unassembled WGS sequence"/>
</dbReference>